<dbReference type="InterPro" id="IPR052174">
    <property type="entry name" value="Flavoredoxin"/>
</dbReference>
<dbReference type="SUPFAM" id="SSF50475">
    <property type="entry name" value="FMN-binding split barrel"/>
    <property type="match status" value="1"/>
</dbReference>
<organism evidence="3 4">
    <name type="scientific">Citroniella saccharovorans</name>
    <dbReference type="NCBI Taxonomy" id="2053367"/>
    <lineage>
        <taxon>Bacteria</taxon>
        <taxon>Bacillati</taxon>
        <taxon>Bacillota</taxon>
        <taxon>Tissierellia</taxon>
        <taxon>Tissierellales</taxon>
        <taxon>Peptoniphilaceae</taxon>
        <taxon>Citroniella</taxon>
    </lineage>
</organism>
<evidence type="ECO:0000256" key="1">
    <source>
        <dbReference type="ARBA" id="ARBA00038054"/>
    </source>
</evidence>
<dbReference type="RefSeq" id="WP_324620156.1">
    <property type="nucleotide sequence ID" value="NZ_JAYKOT010000003.1"/>
</dbReference>
<gene>
    <name evidence="3" type="ORF">VLK81_08370</name>
</gene>
<dbReference type="AlphaFoldDB" id="A0AAW9MVB8"/>
<dbReference type="Gene3D" id="2.30.110.10">
    <property type="entry name" value="Electron Transport, Fmn-binding Protein, Chain A"/>
    <property type="match status" value="1"/>
</dbReference>
<feature type="domain" description="Flavin reductase like" evidence="2">
    <location>
        <begin position="53"/>
        <end position="173"/>
    </location>
</feature>
<dbReference type="EMBL" id="JAYKOT010000003">
    <property type="protein sequence ID" value="MEB3430000.1"/>
    <property type="molecule type" value="Genomic_DNA"/>
</dbReference>
<evidence type="ECO:0000259" key="2">
    <source>
        <dbReference type="Pfam" id="PF01613"/>
    </source>
</evidence>
<dbReference type="GO" id="GO:0016646">
    <property type="term" value="F:oxidoreductase activity, acting on the CH-NH group of donors, NAD or NADP as acceptor"/>
    <property type="evidence" value="ECO:0007669"/>
    <property type="project" value="UniProtKB-ARBA"/>
</dbReference>
<evidence type="ECO:0000313" key="4">
    <source>
        <dbReference type="Proteomes" id="UP001357733"/>
    </source>
</evidence>
<evidence type="ECO:0000313" key="3">
    <source>
        <dbReference type="EMBL" id="MEB3430000.1"/>
    </source>
</evidence>
<keyword evidence="4" id="KW-1185">Reference proteome</keyword>
<name>A0AAW9MVB8_9FIRM</name>
<reference evidence="3 4" key="1">
    <citation type="submission" date="2024-01" db="EMBL/GenBank/DDBJ databases">
        <title>Complete genome sequence of Citroniella saccharovorans strain M6.X9, isolated from human fecal sample.</title>
        <authorList>
            <person name="Cheng G."/>
            <person name="Westerholm M."/>
            <person name="Schnurer A."/>
        </authorList>
    </citation>
    <scope>NUCLEOTIDE SEQUENCE [LARGE SCALE GENOMIC DNA]</scope>
    <source>
        <strain evidence="3 4">DSM 29873</strain>
    </source>
</reference>
<comment type="similarity">
    <text evidence="1">Belongs to the flavoredoxin family.</text>
</comment>
<dbReference type="PANTHER" id="PTHR43567">
    <property type="entry name" value="FLAVOREDOXIN-RELATED-RELATED"/>
    <property type="match status" value="1"/>
</dbReference>
<dbReference type="InterPro" id="IPR002563">
    <property type="entry name" value="Flavin_Rdtase-like_dom"/>
</dbReference>
<sequence length="178" mass="20469">MENLKEKKYEVFKMFEDNWALVTAGTIDNFNSCTLGWGSLGNIWGDGRRSFQTVTIYVHPDRYTSEFLKENDTFTVSFFPEKYKKALAYMGSHSGRDTNKVEASGFSPVKIGKSVTYSEANLTFLCKKIYQHQFSKEGMADEIKDYYSSKPKVFPDYKGGWQGHIVFIGRIIEALDER</sequence>
<dbReference type="Proteomes" id="UP001357733">
    <property type="component" value="Unassembled WGS sequence"/>
</dbReference>
<dbReference type="GO" id="GO:0010181">
    <property type="term" value="F:FMN binding"/>
    <property type="evidence" value="ECO:0007669"/>
    <property type="project" value="InterPro"/>
</dbReference>
<dbReference type="Pfam" id="PF01613">
    <property type="entry name" value="Flavin_Reduct"/>
    <property type="match status" value="1"/>
</dbReference>
<dbReference type="PANTHER" id="PTHR43567:SF5">
    <property type="entry name" value="HYPOTHETICAL CYTOSOLIC PROTEIN"/>
    <property type="match status" value="1"/>
</dbReference>
<protein>
    <submittedName>
        <fullName evidence="3">Flavin reductase</fullName>
    </submittedName>
</protein>
<comment type="caution">
    <text evidence="3">The sequence shown here is derived from an EMBL/GenBank/DDBJ whole genome shotgun (WGS) entry which is preliminary data.</text>
</comment>
<dbReference type="InterPro" id="IPR012349">
    <property type="entry name" value="Split_barrel_FMN-bd"/>
</dbReference>
<proteinExistence type="inferred from homology"/>
<accession>A0AAW9MVB8</accession>